<evidence type="ECO:0000313" key="2">
    <source>
        <dbReference type="EMBL" id="MDW5598588.1"/>
    </source>
</evidence>
<dbReference type="PANTHER" id="PTHR10587">
    <property type="entry name" value="GLYCOSYL TRANSFERASE-RELATED"/>
    <property type="match status" value="1"/>
</dbReference>
<dbReference type="GO" id="GO:0016787">
    <property type="term" value="F:hydrolase activity"/>
    <property type="evidence" value="ECO:0007669"/>
    <property type="project" value="UniProtKB-KW"/>
</dbReference>
<sequence>MAALALTFDDGPDRRWTPRVLDALAAEGAHATFFVIAARAAAEPAVVARAVAEGHRVELHCDEHVRHSARDRAWAAFDADVALARLSALGIRPRLWRTPWGDRAEWSAELAAERGLRLVDWSADTHDWRGDDAAAMLDATAARLHDGAVVLCHDGLGPGARRADCAETVAFVHRAAAFARGRGLALAPLADDGSVG</sequence>
<protein>
    <submittedName>
        <fullName evidence="2">Polysaccharide deacetylase family protein</fullName>
        <ecNumber evidence="2">3.-.-.-</ecNumber>
    </submittedName>
</protein>
<comment type="caution">
    <text evidence="2">The sequence shown here is derived from an EMBL/GenBank/DDBJ whole genome shotgun (WGS) entry which is preliminary data.</text>
</comment>
<organism evidence="2 3">
    <name type="scientific">Conexibacter stalactiti</name>
    <dbReference type="NCBI Taxonomy" id="1940611"/>
    <lineage>
        <taxon>Bacteria</taxon>
        <taxon>Bacillati</taxon>
        <taxon>Actinomycetota</taxon>
        <taxon>Thermoleophilia</taxon>
        <taxon>Solirubrobacterales</taxon>
        <taxon>Conexibacteraceae</taxon>
        <taxon>Conexibacter</taxon>
    </lineage>
</organism>
<reference evidence="2 3" key="2">
    <citation type="submission" date="2023-10" db="EMBL/GenBank/DDBJ databases">
        <authorList>
            <person name="Han X.F."/>
        </authorList>
    </citation>
    <scope>NUCLEOTIDE SEQUENCE [LARGE SCALE GENOMIC DNA]</scope>
    <source>
        <strain evidence="2 3">KCTC 39840</strain>
    </source>
</reference>
<reference evidence="3" key="1">
    <citation type="submission" date="2023-07" db="EMBL/GenBank/DDBJ databases">
        <title>Conexibacter stalactiti sp. nov., isolated from stalactites in a lava cave and emended description of the genus Conexibacter.</title>
        <authorList>
            <person name="Lee S.D."/>
        </authorList>
    </citation>
    <scope>NUCLEOTIDE SEQUENCE [LARGE SCALE GENOMIC DNA]</scope>
    <source>
        <strain evidence="3">KCTC 39840</strain>
    </source>
</reference>
<dbReference type="SUPFAM" id="SSF88713">
    <property type="entry name" value="Glycoside hydrolase/deacetylase"/>
    <property type="match status" value="1"/>
</dbReference>
<proteinExistence type="predicted"/>
<feature type="domain" description="NodB homology" evidence="1">
    <location>
        <begin position="2"/>
        <end position="187"/>
    </location>
</feature>
<gene>
    <name evidence="2" type="ORF">R7226_29780</name>
</gene>
<dbReference type="InterPro" id="IPR002509">
    <property type="entry name" value="NODB_dom"/>
</dbReference>
<evidence type="ECO:0000313" key="3">
    <source>
        <dbReference type="Proteomes" id="UP001284601"/>
    </source>
</evidence>
<dbReference type="InterPro" id="IPR011330">
    <property type="entry name" value="Glyco_hydro/deAcase_b/a-brl"/>
</dbReference>
<keyword evidence="2" id="KW-0378">Hydrolase</keyword>
<dbReference type="EC" id="3.-.-.-" evidence="2"/>
<dbReference type="CDD" id="cd10917">
    <property type="entry name" value="CE4_NodB_like_6s_7s"/>
    <property type="match status" value="1"/>
</dbReference>
<dbReference type="RefSeq" id="WP_318601117.1">
    <property type="nucleotide sequence ID" value="NZ_JAWSTH010000154.1"/>
</dbReference>
<dbReference type="Proteomes" id="UP001284601">
    <property type="component" value="Unassembled WGS sequence"/>
</dbReference>
<dbReference type="EMBL" id="JAWSTH010000154">
    <property type="protein sequence ID" value="MDW5598588.1"/>
    <property type="molecule type" value="Genomic_DNA"/>
</dbReference>
<dbReference type="PROSITE" id="PS51677">
    <property type="entry name" value="NODB"/>
    <property type="match status" value="1"/>
</dbReference>
<accession>A0ABU4HZE3</accession>
<evidence type="ECO:0000259" key="1">
    <source>
        <dbReference type="PROSITE" id="PS51677"/>
    </source>
</evidence>
<dbReference type="Gene3D" id="3.20.20.370">
    <property type="entry name" value="Glycoside hydrolase/deacetylase"/>
    <property type="match status" value="1"/>
</dbReference>
<dbReference type="Pfam" id="PF01522">
    <property type="entry name" value="Polysacc_deac_1"/>
    <property type="match status" value="1"/>
</dbReference>
<keyword evidence="3" id="KW-1185">Reference proteome</keyword>
<name>A0ABU4HZE3_9ACTN</name>
<dbReference type="InterPro" id="IPR050248">
    <property type="entry name" value="Polysacc_deacetylase_ArnD"/>
</dbReference>